<dbReference type="GO" id="GO:0005829">
    <property type="term" value="C:cytosol"/>
    <property type="evidence" value="ECO:0007669"/>
    <property type="project" value="TreeGrafter"/>
</dbReference>
<dbReference type="InterPro" id="IPR020061">
    <property type="entry name" value="Glu_tRNA_lig_a-bdl"/>
</dbReference>
<comment type="catalytic activity">
    <reaction evidence="8">
        <text>tRNA(Glu) + L-glutamate + ATP = L-glutamyl-tRNA(Glu) + AMP + diphosphate</text>
        <dbReference type="Rhea" id="RHEA:23540"/>
        <dbReference type="Rhea" id="RHEA-COMP:9663"/>
        <dbReference type="Rhea" id="RHEA-COMP:9680"/>
        <dbReference type="ChEBI" id="CHEBI:29985"/>
        <dbReference type="ChEBI" id="CHEBI:30616"/>
        <dbReference type="ChEBI" id="CHEBI:33019"/>
        <dbReference type="ChEBI" id="CHEBI:78442"/>
        <dbReference type="ChEBI" id="CHEBI:78520"/>
        <dbReference type="ChEBI" id="CHEBI:456215"/>
        <dbReference type="EC" id="6.1.1.17"/>
    </reaction>
</comment>
<accession>A0A0G1MN48</accession>
<evidence type="ECO:0000259" key="9">
    <source>
        <dbReference type="Pfam" id="PF00749"/>
    </source>
</evidence>
<dbReference type="AlphaFoldDB" id="A0A0G1MN48"/>
<dbReference type="InterPro" id="IPR033910">
    <property type="entry name" value="GluRS_core"/>
</dbReference>
<dbReference type="InterPro" id="IPR008925">
    <property type="entry name" value="aa_tRNA-synth_I_cd-bd_sf"/>
</dbReference>
<dbReference type="Gene3D" id="1.10.1160.10">
    <property type="entry name" value="Glutamyl-trna Synthetase, Domain 2"/>
    <property type="match status" value="1"/>
</dbReference>
<comment type="similarity">
    <text evidence="8">Belongs to the class-I aminoacyl-tRNA synthetase family. Glutamate--tRNA ligase type 1 subfamily.</text>
</comment>
<dbReference type="Gene3D" id="3.40.50.620">
    <property type="entry name" value="HUPs"/>
    <property type="match status" value="1"/>
</dbReference>
<dbReference type="InterPro" id="IPR000924">
    <property type="entry name" value="Glu/Gln-tRNA-synth"/>
</dbReference>
<keyword evidence="7 8" id="KW-0030">Aminoacyl-tRNA synthetase</keyword>
<dbReference type="InterPro" id="IPR014729">
    <property type="entry name" value="Rossmann-like_a/b/a_fold"/>
</dbReference>
<dbReference type="NCBIfam" id="TIGR00464">
    <property type="entry name" value="gltX_bact"/>
    <property type="match status" value="1"/>
</dbReference>
<keyword evidence="4" id="KW-0862">Zinc</keyword>
<evidence type="ECO:0000256" key="7">
    <source>
        <dbReference type="ARBA" id="ARBA00023146"/>
    </source>
</evidence>
<sequence>MSTIVTRFAPSPTGFLHGGNYRTAVFSYLFARKNKGRFIVRIEDTDRERSKKEYEDNIMDSLAWLGLEYDAQYRQSDLVAGHTKALQKLIDTGNAYISREEAKDGSGQIRELVRFKNPNQRVTFHDIIRGDISTDTTDLGDFVIAKRIDEPLFHLAVVVDDASMGVTHIIRGEDHISNTPRQILLYNALGFSVPQYAHLPLVVDEKRSKLSKRRGAQPLTYYRDQGYLPEAILNFLSLVGWNPGTEQEIFTKEELMQLFDLERVQKSAGFFNIEKLNWINKEHIKRLTIEEQCAYVERFMPSFITTLPHYTREKLLLIVPLLVDHITHFGEIVTLAERGEVAYYFEHPTYSREELFWKDDKDAEHTRQKLDKVIEILQKIPSDNFTAETTKDALWGYASEVGKGNVLWPMRYALSGRDKSPDPFTLSGVFGKEVTLQRIELARQLLLAPLS</sequence>
<evidence type="ECO:0000313" key="12">
    <source>
        <dbReference type="Proteomes" id="UP000034595"/>
    </source>
</evidence>
<feature type="binding site" evidence="8">
    <location>
        <position position="212"/>
    </location>
    <ligand>
        <name>ATP</name>
        <dbReference type="ChEBI" id="CHEBI:30616"/>
    </ligand>
</feature>
<dbReference type="GO" id="GO:0000049">
    <property type="term" value="F:tRNA binding"/>
    <property type="evidence" value="ECO:0007669"/>
    <property type="project" value="InterPro"/>
</dbReference>
<dbReference type="HAMAP" id="MF_00022">
    <property type="entry name" value="Glu_tRNA_synth_type1"/>
    <property type="match status" value="1"/>
</dbReference>
<dbReference type="GO" id="GO:0005524">
    <property type="term" value="F:ATP binding"/>
    <property type="evidence" value="ECO:0007669"/>
    <property type="project" value="UniProtKB-UniRule"/>
</dbReference>
<evidence type="ECO:0000256" key="1">
    <source>
        <dbReference type="ARBA" id="ARBA00022598"/>
    </source>
</evidence>
<evidence type="ECO:0000259" key="10">
    <source>
        <dbReference type="Pfam" id="PF19269"/>
    </source>
</evidence>
<dbReference type="Pfam" id="PF00749">
    <property type="entry name" value="tRNA-synt_1c"/>
    <property type="match status" value="1"/>
</dbReference>
<dbReference type="Proteomes" id="UP000034595">
    <property type="component" value="Unassembled WGS sequence"/>
</dbReference>
<dbReference type="Gene3D" id="3.90.800.10">
    <property type="entry name" value="Glutamyl-tRNA Synthetase, Domain 3"/>
    <property type="match status" value="1"/>
</dbReference>
<dbReference type="SUPFAM" id="SSF52374">
    <property type="entry name" value="Nucleotidylyl transferase"/>
    <property type="match status" value="1"/>
</dbReference>
<keyword evidence="6 8" id="KW-0648">Protein biosynthesis</keyword>
<dbReference type="InterPro" id="IPR004527">
    <property type="entry name" value="Glu-tRNA-ligase_bac/mito"/>
</dbReference>
<keyword evidence="8" id="KW-0963">Cytoplasm</keyword>
<evidence type="ECO:0000256" key="4">
    <source>
        <dbReference type="ARBA" id="ARBA00022833"/>
    </source>
</evidence>
<evidence type="ECO:0000313" key="11">
    <source>
        <dbReference type="EMBL" id="KKT82222.1"/>
    </source>
</evidence>
<dbReference type="PANTHER" id="PTHR43311">
    <property type="entry name" value="GLUTAMATE--TRNA LIGASE"/>
    <property type="match status" value="1"/>
</dbReference>
<comment type="caution">
    <text evidence="11">The sequence shown here is derived from an EMBL/GenBank/DDBJ whole genome shotgun (WGS) entry which is preliminary data.</text>
</comment>
<dbReference type="Gene3D" id="1.10.10.350">
    <property type="match status" value="1"/>
</dbReference>
<comment type="function">
    <text evidence="8">Catalyzes the attachment of glutamate to tRNA(Glu) in a two-step reaction: glutamate is first activated by ATP to form Glu-AMP and then transferred to the acceptor end of tRNA(Glu).</text>
</comment>
<keyword evidence="2" id="KW-0479">Metal-binding</keyword>
<dbReference type="SUPFAM" id="SSF48163">
    <property type="entry name" value="An anticodon-binding domain of class I aminoacyl-tRNA synthetases"/>
    <property type="match status" value="1"/>
</dbReference>
<feature type="domain" description="Glutamyl/glutaminyl-tRNA synthetase class Ib catalytic" evidence="9">
    <location>
        <begin position="100"/>
        <end position="278"/>
    </location>
</feature>
<dbReference type="GO" id="GO:0006424">
    <property type="term" value="P:glutamyl-tRNA aminoacylation"/>
    <property type="evidence" value="ECO:0007669"/>
    <property type="project" value="UniProtKB-UniRule"/>
</dbReference>
<organism evidence="11 12">
    <name type="scientific">Candidatus Azambacteria bacterium GW2011_GWA1_44_9</name>
    <dbReference type="NCBI Taxonomy" id="1618610"/>
    <lineage>
        <taxon>Bacteria</taxon>
        <taxon>Candidatus Azamiibacteriota</taxon>
    </lineage>
</organism>
<evidence type="ECO:0000256" key="2">
    <source>
        <dbReference type="ARBA" id="ARBA00022723"/>
    </source>
</evidence>
<evidence type="ECO:0000256" key="8">
    <source>
        <dbReference type="HAMAP-Rule" id="MF_00022"/>
    </source>
</evidence>
<comment type="subcellular location">
    <subcellularLocation>
        <location evidence="8">Cytoplasm</location>
    </subcellularLocation>
</comment>
<dbReference type="InterPro" id="IPR020058">
    <property type="entry name" value="Glu/Gln-tRNA-synth_Ib_cat-dom"/>
</dbReference>
<dbReference type="InterPro" id="IPR045462">
    <property type="entry name" value="aa-tRNA-synth_I_cd-bd"/>
</dbReference>
<dbReference type="EMBL" id="LCJQ01000001">
    <property type="protein sequence ID" value="KKT82222.1"/>
    <property type="molecule type" value="Genomic_DNA"/>
</dbReference>
<name>A0A0G1MN48_9BACT</name>
<dbReference type="PATRIC" id="fig|1618610.3.peg.5"/>
<feature type="short sequence motif" description="'KMSKS' region" evidence="8">
    <location>
        <begin position="209"/>
        <end position="213"/>
    </location>
</feature>
<keyword evidence="1 8" id="KW-0436">Ligase</keyword>
<dbReference type="Pfam" id="PF19269">
    <property type="entry name" value="Anticodon_2"/>
    <property type="match status" value="1"/>
</dbReference>
<dbReference type="GO" id="GO:0004818">
    <property type="term" value="F:glutamate-tRNA ligase activity"/>
    <property type="evidence" value="ECO:0007669"/>
    <property type="project" value="UniProtKB-UniRule"/>
</dbReference>
<comment type="subunit">
    <text evidence="8">Monomer.</text>
</comment>
<comment type="caution">
    <text evidence="8">Lacks conserved residue(s) required for the propagation of feature annotation.</text>
</comment>
<dbReference type="EC" id="6.1.1.17" evidence="8"/>
<dbReference type="InterPro" id="IPR020751">
    <property type="entry name" value="aa-tRNA-synth_I_codon-bd_sub2"/>
</dbReference>
<evidence type="ECO:0000256" key="3">
    <source>
        <dbReference type="ARBA" id="ARBA00022741"/>
    </source>
</evidence>
<protein>
    <recommendedName>
        <fullName evidence="8">Glutamate--tRNA ligase</fullName>
        <ecNumber evidence="8">6.1.1.17</ecNumber>
    </recommendedName>
    <alternativeName>
        <fullName evidence="8">Glutamyl-tRNA synthetase</fullName>
        <shortName evidence="8">GluRS</shortName>
    </alternativeName>
</protein>
<dbReference type="GO" id="GO:0008270">
    <property type="term" value="F:zinc ion binding"/>
    <property type="evidence" value="ECO:0007669"/>
    <property type="project" value="InterPro"/>
</dbReference>
<keyword evidence="3 8" id="KW-0547">Nucleotide-binding</keyword>
<evidence type="ECO:0000256" key="5">
    <source>
        <dbReference type="ARBA" id="ARBA00022840"/>
    </source>
</evidence>
<gene>
    <name evidence="8" type="primary">gltX</name>
    <name evidence="11" type="ORF">UW78_C0001G0005</name>
</gene>
<feature type="domain" description="Aminoacyl-tRNA synthetase class I anticodon-binding" evidence="10">
    <location>
        <begin position="297"/>
        <end position="442"/>
    </location>
</feature>
<keyword evidence="5 8" id="KW-0067">ATP-binding</keyword>
<dbReference type="PRINTS" id="PR00987">
    <property type="entry name" value="TRNASYNTHGLU"/>
</dbReference>
<evidence type="ECO:0000256" key="6">
    <source>
        <dbReference type="ARBA" id="ARBA00022917"/>
    </source>
</evidence>
<reference evidence="11 12" key="1">
    <citation type="journal article" date="2015" name="Nature">
        <title>rRNA introns, odd ribosomes, and small enigmatic genomes across a large radiation of phyla.</title>
        <authorList>
            <person name="Brown C.T."/>
            <person name="Hug L.A."/>
            <person name="Thomas B.C."/>
            <person name="Sharon I."/>
            <person name="Castelle C.J."/>
            <person name="Singh A."/>
            <person name="Wilkins M.J."/>
            <person name="Williams K.H."/>
            <person name="Banfield J.F."/>
        </authorList>
    </citation>
    <scope>NUCLEOTIDE SEQUENCE [LARGE SCALE GENOMIC DNA]</scope>
</reference>
<proteinExistence type="inferred from homology"/>
<dbReference type="InterPro" id="IPR049940">
    <property type="entry name" value="GluQ/Sye"/>
</dbReference>
<dbReference type="CDD" id="cd00808">
    <property type="entry name" value="GluRS_core"/>
    <property type="match status" value="1"/>
</dbReference>
<dbReference type="PANTHER" id="PTHR43311:SF1">
    <property type="entry name" value="GLUTAMYL-Q TRNA(ASP) SYNTHETASE"/>
    <property type="match status" value="1"/>
</dbReference>